<dbReference type="SUPFAM" id="SSF101447">
    <property type="entry name" value="Formin homology 2 domain (FH2 domain)"/>
    <property type="match status" value="1"/>
</dbReference>
<protein>
    <submittedName>
        <fullName evidence="3">Putative formin</fullName>
    </submittedName>
</protein>
<dbReference type="OMA" id="WSLRYEL"/>
<dbReference type="AlphaFoldDB" id="G0TVJ2"/>
<gene>
    <name evidence="3" type="ORF">TVY486_0501680</name>
</gene>
<dbReference type="InterPro" id="IPR042201">
    <property type="entry name" value="FH2_Formin_sf"/>
</dbReference>
<organism evidence="3">
    <name type="scientific">Trypanosoma vivax (strain Y486)</name>
    <dbReference type="NCBI Taxonomy" id="1055687"/>
    <lineage>
        <taxon>Eukaryota</taxon>
        <taxon>Discoba</taxon>
        <taxon>Euglenozoa</taxon>
        <taxon>Kinetoplastea</taxon>
        <taxon>Metakinetoplastina</taxon>
        <taxon>Trypanosomatida</taxon>
        <taxon>Trypanosomatidae</taxon>
        <taxon>Trypanosoma</taxon>
        <taxon>Duttonella</taxon>
    </lineage>
</organism>
<proteinExistence type="predicted"/>
<dbReference type="VEuPathDB" id="TriTrypDB:TvY486_0501680"/>
<dbReference type="EMBL" id="HE573021">
    <property type="protein sequence ID" value="CCC47958.1"/>
    <property type="molecule type" value="Genomic_DNA"/>
</dbReference>
<dbReference type="PROSITE" id="PS51444">
    <property type="entry name" value="FH2"/>
    <property type="match status" value="1"/>
</dbReference>
<feature type="compositionally biased region" description="Polar residues" evidence="1">
    <location>
        <begin position="451"/>
        <end position="463"/>
    </location>
</feature>
<evidence type="ECO:0000259" key="2">
    <source>
        <dbReference type="PROSITE" id="PS51444"/>
    </source>
</evidence>
<feature type="region of interest" description="Disordered" evidence="1">
    <location>
        <begin position="538"/>
        <end position="577"/>
    </location>
</feature>
<dbReference type="InterPro" id="IPR015425">
    <property type="entry name" value="FH2_Formin"/>
</dbReference>
<feature type="region of interest" description="Disordered" evidence="1">
    <location>
        <begin position="443"/>
        <end position="470"/>
    </location>
</feature>
<sequence>MPLFCNAHNQHEEKSISDASAVASHEAELLCATLPPMCPGSPTRFTRFCRDRSRRASQRDAPQVKRVVDFCCPEVADCDSRSRITSRNNDGAQYIFLSTEELLHLSRAFDATPEHVREVVLAAAGQRELIYAILQDELEDQERCRSSHRHSSPSVHRPGCCTNVGGSLRPKLRFGSKRTVKRLMKFLELPPSWESSAIHALNETEGDARLAATVLHKQRKETKRSSAPRFSLPYEGVTGQRLLEASRYIVNQEMLDTRAVCVPAACFPGNTEREPHKVCEAGGNVMQAVTPIQRRYARKTSPDSLCGSPPMEYPIAHGKGGSDDSSNRASFDVGVHSGIDRAEAQNVEPPVSTHISSGFSPYALSSSAESKSHTFTVQMATPLSWGVQDDSYSSHSDKAALETSKMSPACRSTGGLYAREAVDLSSSGNVSQQFLPELRHETAEVEMRPPSDTSVITHKSTVKGTPDCSTEEGNDACLKKHLNSGCYVAADPNYARELCSAPGEEASLECESSPGILEASLPPQSCALERSPKTLRLETPMSGKRGQGQQPPPPPPPPPPPSRRTSAPFPRQNGPTRNIPIEAVSTVQACSAFGRGDAVVLPRAFLAELVEGFKRPERRTSDSKPSLVGSVSVLPQNREQNIAIILQFLRLPLQTIESSLREFDELTLCEEPISGLHKIVPTEEDRRLIKEWEKRDPTVTESKLQCLSLSTRFVMMTLRIEHYNERVECWNFKNEFNSIIEDVEQKLQRALRGVVAAMEAKCLPQLLQYIIAVGNFLNTGSRYEEIKAFPITQLLSVIEFPTTDGKRILLDHLVEIVAHCNPQLHKFTQELLPAVEYAAGFDLAGISNEVCALYKNLWKCSALARRIPDDKPWVLKLGKFTHTALRDLDRVERLLGEFNAKMGLLPDFFCEPTKNFSMNDTMRCLAVFARKYESRLTKLQEQKGALAKTF</sequence>
<reference evidence="3" key="1">
    <citation type="journal article" date="2012" name="Proc. Natl. Acad. Sci. U.S.A.">
        <title>Antigenic diversity is generated by distinct evolutionary mechanisms in African trypanosome species.</title>
        <authorList>
            <person name="Jackson A.P."/>
            <person name="Berry A."/>
            <person name="Aslett M."/>
            <person name="Allison H.C."/>
            <person name="Burton P."/>
            <person name="Vavrova-Anderson J."/>
            <person name="Brown R."/>
            <person name="Browne H."/>
            <person name="Corton N."/>
            <person name="Hauser H."/>
            <person name="Gamble J."/>
            <person name="Gilderthorp R."/>
            <person name="Marcello L."/>
            <person name="McQuillan J."/>
            <person name="Otto T.D."/>
            <person name="Quail M.A."/>
            <person name="Sanders M.J."/>
            <person name="van Tonder A."/>
            <person name="Ginger M.L."/>
            <person name="Field M.C."/>
            <person name="Barry J.D."/>
            <person name="Hertz-Fowler C."/>
            <person name="Berriman M."/>
        </authorList>
    </citation>
    <scope>NUCLEOTIDE SEQUENCE</scope>
    <source>
        <strain evidence="3">Y486</strain>
    </source>
</reference>
<evidence type="ECO:0000313" key="3">
    <source>
        <dbReference type="EMBL" id="CCC47958.1"/>
    </source>
</evidence>
<dbReference type="PANTHER" id="PTHR45725">
    <property type="entry name" value="FORMIN HOMOLOGY 2 FAMILY MEMBER"/>
    <property type="match status" value="1"/>
</dbReference>
<accession>G0TVJ2</accession>
<feature type="domain" description="FH2" evidence="2">
    <location>
        <begin position="554"/>
        <end position="950"/>
    </location>
</feature>
<dbReference type="SMART" id="SM00498">
    <property type="entry name" value="FH2"/>
    <property type="match status" value="1"/>
</dbReference>
<dbReference type="Pfam" id="PF02181">
    <property type="entry name" value="FH2"/>
    <property type="match status" value="1"/>
</dbReference>
<name>G0TVJ2_TRYVY</name>
<dbReference type="PANTHER" id="PTHR45725:SF1">
    <property type="entry name" value="DISHEVELLED ASSOCIATED ACTIVATOR OF MORPHOGENESIS, ISOFORM D"/>
    <property type="match status" value="1"/>
</dbReference>
<evidence type="ECO:0000256" key="1">
    <source>
        <dbReference type="SAM" id="MobiDB-lite"/>
    </source>
</evidence>
<dbReference type="InterPro" id="IPR051425">
    <property type="entry name" value="Formin_Homology"/>
</dbReference>
<feature type="compositionally biased region" description="Pro residues" evidence="1">
    <location>
        <begin position="550"/>
        <end position="562"/>
    </location>
</feature>
<dbReference type="Gene3D" id="1.20.58.2220">
    <property type="entry name" value="Formin, FH2 domain"/>
    <property type="match status" value="1"/>
</dbReference>